<reference evidence="2" key="2">
    <citation type="submission" date="2025-09" db="UniProtKB">
        <authorList>
            <consortium name="Ensembl"/>
        </authorList>
    </citation>
    <scope>IDENTIFICATION</scope>
</reference>
<dbReference type="Proteomes" id="UP000694403">
    <property type="component" value="Unplaced"/>
</dbReference>
<dbReference type="Ensembl" id="ENSCSRT00000006133.1">
    <property type="protein sequence ID" value="ENSCSRP00000005940.1"/>
    <property type="gene ID" value="ENSCSRG00000004467.1"/>
</dbReference>
<name>A0A8C3XKG0_CHESE</name>
<proteinExistence type="predicted"/>
<keyword evidence="3" id="KW-1185">Reference proteome</keyword>
<organism evidence="2 3">
    <name type="scientific">Chelydra serpentina</name>
    <name type="common">Snapping turtle</name>
    <name type="synonym">Testudo serpentina</name>
    <dbReference type="NCBI Taxonomy" id="8475"/>
    <lineage>
        <taxon>Eukaryota</taxon>
        <taxon>Metazoa</taxon>
        <taxon>Chordata</taxon>
        <taxon>Craniata</taxon>
        <taxon>Vertebrata</taxon>
        <taxon>Euteleostomi</taxon>
        <taxon>Archelosauria</taxon>
        <taxon>Testudinata</taxon>
        <taxon>Testudines</taxon>
        <taxon>Cryptodira</taxon>
        <taxon>Durocryptodira</taxon>
        <taxon>Americhelydia</taxon>
        <taxon>Chelydroidea</taxon>
        <taxon>Chelydridae</taxon>
        <taxon>Chelydra</taxon>
    </lineage>
</organism>
<reference evidence="2" key="1">
    <citation type="submission" date="2025-08" db="UniProtKB">
        <authorList>
            <consortium name="Ensembl"/>
        </authorList>
    </citation>
    <scope>IDENTIFICATION</scope>
</reference>
<evidence type="ECO:0000313" key="2">
    <source>
        <dbReference type="Ensembl" id="ENSCSRP00000005940.1"/>
    </source>
</evidence>
<sequence length="61" mass="7174">MIKDRRSPKEVHLIIQAGRVITWQAAQQPRTPERSDNRSLPSSWDYRHAPPHWGKSIPNYL</sequence>
<protein>
    <submittedName>
        <fullName evidence="2">Uncharacterized protein</fullName>
    </submittedName>
</protein>
<feature type="region of interest" description="Disordered" evidence="1">
    <location>
        <begin position="24"/>
        <end position="61"/>
    </location>
</feature>
<accession>A0A8C3XKG0</accession>
<evidence type="ECO:0000313" key="3">
    <source>
        <dbReference type="Proteomes" id="UP000694403"/>
    </source>
</evidence>
<evidence type="ECO:0000256" key="1">
    <source>
        <dbReference type="SAM" id="MobiDB-lite"/>
    </source>
</evidence>
<dbReference type="AlphaFoldDB" id="A0A8C3XKG0"/>